<dbReference type="RefSeq" id="XP_011773139.1">
    <property type="nucleotide sequence ID" value="XM_011774837.1"/>
</dbReference>
<keyword evidence="1" id="KW-0472">Membrane</keyword>
<evidence type="ECO:0000313" key="2">
    <source>
        <dbReference type="EMBL" id="CBH10852.1"/>
    </source>
</evidence>
<protein>
    <submittedName>
        <fullName evidence="2">Uncharacterized protein</fullName>
    </submittedName>
</protein>
<organism evidence="2 3">
    <name type="scientific">Trypanosoma brucei gambiense (strain MHOM/CI/86/DAL972)</name>
    <dbReference type="NCBI Taxonomy" id="679716"/>
    <lineage>
        <taxon>Eukaryota</taxon>
        <taxon>Discoba</taxon>
        <taxon>Euglenozoa</taxon>
        <taxon>Kinetoplastea</taxon>
        <taxon>Metakinetoplastina</taxon>
        <taxon>Trypanosomatida</taxon>
        <taxon>Trypanosomatidae</taxon>
        <taxon>Trypanosoma</taxon>
    </lineage>
</organism>
<gene>
    <name evidence="2" type="ORF">TbgDal_IV5460</name>
</gene>
<evidence type="ECO:0000313" key="3">
    <source>
        <dbReference type="Proteomes" id="UP000002316"/>
    </source>
</evidence>
<proteinExistence type="predicted"/>
<reference evidence="3" key="1">
    <citation type="journal article" date="2010" name="PLoS Negl. Trop. Dis.">
        <title>The genome sequence of Trypanosoma brucei gambiense, causative agent of chronic human african trypanosomiasis.</title>
        <authorList>
            <person name="Jackson A.P."/>
            <person name="Sanders M."/>
            <person name="Berry A."/>
            <person name="McQuillan J."/>
            <person name="Aslett M.A."/>
            <person name="Quail M.A."/>
            <person name="Chukualim B."/>
            <person name="Capewell P."/>
            <person name="MacLeod A."/>
            <person name="Melville S.E."/>
            <person name="Gibson W."/>
            <person name="Barry J.D."/>
            <person name="Berriman M."/>
            <person name="Hertz-Fowler C."/>
        </authorList>
    </citation>
    <scope>NUCLEOTIDE SEQUENCE [LARGE SCALE GENOMIC DNA]</scope>
    <source>
        <strain evidence="3">MHOM/CI/86/DAL972</strain>
    </source>
</reference>
<name>C9ZMH8_TRYB9</name>
<keyword evidence="1" id="KW-0812">Transmembrane</keyword>
<dbReference type="Proteomes" id="UP000002316">
    <property type="component" value="Chromosome 4"/>
</dbReference>
<sequence length="117" mass="14561">MYMTRKKQTNKQTVMQNRTKADRFFFFIKKEKEEKEKKRVRIRNKEKNVFGKLILFILSEDDIRKYTWQVLYLSVFFFFAFVRVCVFVCLFFFVIRKKRMEKQKKKKKKGETRLSSL</sequence>
<keyword evidence="1" id="KW-1133">Transmembrane helix</keyword>
<evidence type="ECO:0000256" key="1">
    <source>
        <dbReference type="SAM" id="Phobius"/>
    </source>
</evidence>
<accession>C9ZMH8</accession>
<dbReference type="GeneID" id="23860007"/>
<dbReference type="AlphaFoldDB" id="C9ZMH8"/>
<dbReference type="KEGG" id="tbg:TbgDal_IV5460"/>
<dbReference type="EMBL" id="FN554967">
    <property type="protein sequence ID" value="CBH10852.1"/>
    <property type="molecule type" value="Genomic_DNA"/>
</dbReference>
<feature type="transmembrane region" description="Helical" evidence="1">
    <location>
        <begin position="70"/>
        <end position="95"/>
    </location>
</feature>